<dbReference type="AlphaFoldDB" id="A0A7G9S1L5"/>
<accession>A0A7G9S1L5</accession>
<name>A0A7G9S1L5_9FIRM</name>
<organism evidence="2 3">
    <name type="scientific">Erysipelothrix inopinata</name>
    <dbReference type="NCBI Taxonomy" id="225084"/>
    <lineage>
        <taxon>Bacteria</taxon>
        <taxon>Bacillati</taxon>
        <taxon>Bacillota</taxon>
        <taxon>Erysipelotrichia</taxon>
        <taxon>Erysipelotrichales</taxon>
        <taxon>Erysipelotrichaceae</taxon>
        <taxon>Erysipelothrix</taxon>
    </lineage>
</organism>
<dbReference type="SUPFAM" id="SSF110296">
    <property type="entry name" value="Oligoxyloglucan reducing end-specific cellobiohydrolase"/>
    <property type="match status" value="1"/>
</dbReference>
<evidence type="ECO:0000313" key="2">
    <source>
        <dbReference type="EMBL" id="QNN61740.1"/>
    </source>
</evidence>
<gene>
    <name evidence="2" type="ORF">H9L01_05120</name>
</gene>
<protein>
    <submittedName>
        <fullName evidence="2">Uncharacterized protein</fullName>
    </submittedName>
</protein>
<dbReference type="Proteomes" id="UP000515928">
    <property type="component" value="Chromosome"/>
</dbReference>
<feature type="region of interest" description="Disordered" evidence="1">
    <location>
        <begin position="98"/>
        <end position="139"/>
    </location>
</feature>
<sequence>MGLYSYISYASFHYTEYVEVDGKNYVAVPTTGWKNQFALKKANPLTVSKSPTYAKSCSLSFTLATITEGECKIEKYHRGIFKDPAQLFNELNQAVNNIDTENLRPDKNNDSTPQSEESDSKEKEIVFEEPNQEEKESHSIDPVFTDLEVYNENRIYETLSGKIYYQNTKRAVINMGKAGSTDMIGIFSPRDNGGWYLEGYVPNSRGVFNFYDVSENYFIFSYNVSDDKITFNFSRDGGMTWKLTQIEPTERRNYAVTSLKEVDNKLCITTGTDPWSTQKIPESTYCSDDQGETWH</sequence>
<evidence type="ECO:0000256" key="1">
    <source>
        <dbReference type="SAM" id="MobiDB-lite"/>
    </source>
</evidence>
<keyword evidence="3" id="KW-1185">Reference proteome</keyword>
<reference evidence="2 3" key="1">
    <citation type="submission" date="2020-08" db="EMBL/GenBank/DDBJ databases">
        <title>Genome sequence of Erysipelothrix inopinata DSM 15511T.</title>
        <authorList>
            <person name="Hyun D.-W."/>
            <person name="Bae J.-W."/>
        </authorList>
    </citation>
    <scope>NUCLEOTIDE SEQUENCE [LARGE SCALE GENOMIC DNA]</scope>
    <source>
        <strain evidence="2 3">DSM 15511</strain>
    </source>
</reference>
<feature type="compositionally biased region" description="Basic and acidic residues" evidence="1">
    <location>
        <begin position="118"/>
        <end position="139"/>
    </location>
</feature>
<dbReference type="InterPro" id="IPR002860">
    <property type="entry name" value="BNR_rpt"/>
</dbReference>
<evidence type="ECO:0000313" key="3">
    <source>
        <dbReference type="Proteomes" id="UP000515928"/>
    </source>
</evidence>
<dbReference type="RefSeq" id="WP_187534933.1">
    <property type="nucleotide sequence ID" value="NZ_CP060715.1"/>
</dbReference>
<dbReference type="EMBL" id="CP060715">
    <property type="protein sequence ID" value="QNN61740.1"/>
    <property type="molecule type" value="Genomic_DNA"/>
</dbReference>
<dbReference type="Pfam" id="PF02012">
    <property type="entry name" value="BNR"/>
    <property type="match status" value="1"/>
</dbReference>
<proteinExistence type="predicted"/>
<dbReference type="KEGG" id="eio:H9L01_05120"/>